<evidence type="ECO:0000313" key="2">
    <source>
        <dbReference type="EMBL" id="KKP87448.1"/>
    </source>
</evidence>
<reference evidence="2 3" key="1">
    <citation type="journal article" date="2015" name="Nature">
        <title>rRNA introns, odd ribosomes, and small enigmatic genomes across a large radiation of phyla.</title>
        <authorList>
            <person name="Brown C.T."/>
            <person name="Hug L.A."/>
            <person name="Thomas B.C."/>
            <person name="Sharon I."/>
            <person name="Castelle C.J."/>
            <person name="Singh A."/>
            <person name="Wilkins M.J."/>
            <person name="Williams K.H."/>
            <person name="Banfield J.F."/>
        </authorList>
    </citation>
    <scope>NUCLEOTIDE SEQUENCE [LARGE SCALE GENOMIC DNA]</scope>
</reference>
<evidence type="ECO:0000256" key="1">
    <source>
        <dbReference type="SAM" id="Phobius"/>
    </source>
</evidence>
<evidence type="ECO:0000313" key="3">
    <source>
        <dbReference type="Proteomes" id="UP000034798"/>
    </source>
</evidence>
<proteinExistence type="predicted"/>
<name>A0A0G0D296_9BACT</name>
<keyword evidence="1" id="KW-0472">Membrane</keyword>
<feature type="transmembrane region" description="Helical" evidence="1">
    <location>
        <begin position="40"/>
        <end position="58"/>
    </location>
</feature>
<protein>
    <submittedName>
        <fullName evidence="2">Uncharacterized protein</fullName>
    </submittedName>
</protein>
<keyword evidence="1" id="KW-0812">Transmembrane</keyword>
<gene>
    <name evidence="2" type="ORF">UR91_C0048G0002</name>
</gene>
<dbReference type="EMBL" id="LBQZ01000048">
    <property type="protein sequence ID" value="KKP87448.1"/>
    <property type="molecule type" value="Genomic_DNA"/>
</dbReference>
<feature type="transmembrane region" description="Helical" evidence="1">
    <location>
        <begin position="100"/>
        <end position="118"/>
    </location>
</feature>
<dbReference type="AlphaFoldDB" id="A0A0G0D296"/>
<dbReference type="Proteomes" id="UP000034798">
    <property type="component" value="Unassembled WGS sequence"/>
</dbReference>
<accession>A0A0G0D296</accession>
<comment type="caution">
    <text evidence="2">The sequence shown here is derived from an EMBL/GenBank/DDBJ whole genome shotgun (WGS) entry which is preliminary data.</text>
</comment>
<organism evidence="2 3">
    <name type="scientific">Candidatus Nomurabacteria bacterium GW2011_GWC2_35_8</name>
    <dbReference type="NCBI Taxonomy" id="1618752"/>
    <lineage>
        <taxon>Bacteria</taxon>
        <taxon>Candidatus Nomuraibacteriota</taxon>
    </lineage>
</organism>
<keyword evidence="1" id="KW-1133">Transmembrane helix</keyword>
<sequence>MEKRLIKAFQKAKYQMNVNLPENIWQAIVLRDKCINRIKLWAFSAIGVSSFIGLVPVFRIMLKDLTQSGFYEYFSLAFSSNGLIITYWKDFLLLLAESLPIMSIIMFLMLIFIFLLSLKYITKQIIKGQLALSF</sequence>